<dbReference type="SUPFAM" id="SSF56645">
    <property type="entry name" value="Acyl-CoA dehydrogenase NM domain-like"/>
    <property type="match status" value="1"/>
</dbReference>
<dbReference type="InterPro" id="IPR009075">
    <property type="entry name" value="AcylCo_DH/oxidase_C"/>
</dbReference>
<evidence type="ECO:0000259" key="13">
    <source>
        <dbReference type="Pfam" id="PF02770"/>
    </source>
</evidence>
<dbReference type="SUPFAM" id="SSF47203">
    <property type="entry name" value="Acyl-CoA dehydrogenase C-terminal domain-like"/>
    <property type="match status" value="1"/>
</dbReference>
<dbReference type="FunFam" id="1.10.540.10:FF:000003">
    <property type="entry name" value="glutaryl-CoA dehydrogenase, mitochondrial"/>
    <property type="match status" value="1"/>
</dbReference>
<evidence type="ECO:0000259" key="12">
    <source>
        <dbReference type="Pfam" id="PF00441"/>
    </source>
</evidence>
<dbReference type="InterPro" id="IPR037069">
    <property type="entry name" value="AcylCoA_DH/ox_N_sf"/>
</dbReference>
<keyword evidence="6 11" id="KW-0560">Oxidoreductase</keyword>
<feature type="domain" description="Acyl-CoA dehydrogenase/oxidase C-terminal" evidence="12">
    <location>
        <begin position="247"/>
        <end position="387"/>
    </location>
</feature>
<evidence type="ECO:0000313" key="16">
    <source>
        <dbReference type="Proteomes" id="UP000323886"/>
    </source>
</evidence>
<dbReference type="Pfam" id="PF02770">
    <property type="entry name" value="Acyl-CoA_dh_M"/>
    <property type="match status" value="1"/>
</dbReference>
<dbReference type="AlphaFoldDB" id="A0A5M6I6Q4"/>
<dbReference type="EMBL" id="VWPL01000001">
    <property type="protein sequence ID" value="KAA5603555.1"/>
    <property type="molecule type" value="Genomic_DNA"/>
</dbReference>
<feature type="domain" description="Acyl-CoA oxidase/dehydrogenase middle" evidence="13">
    <location>
        <begin position="137"/>
        <end position="228"/>
    </location>
</feature>
<organism evidence="15 16">
    <name type="scientific">Blastochloris sulfoviridis</name>
    <dbReference type="NCBI Taxonomy" id="50712"/>
    <lineage>
        <taxon>Bacteria</taxon>
        <taxon>Pseudomonadati</taxon>
        <taxon>Pseudomonadota</taxon>
        <taxon>Alphaproteobacteria</taxon>
        <taxon>Hyphomicrobiales</taxon>
        <taxon>Blastochloridaceae</taxon>
        <taxon>Blastochloris</taxon>
    </lineage>
</organism>
<dbReference type="InterPro" id="IPR036250">
    <property type="entry name" value="AcylCo_DH-like_C"/>
</dbReference>
<dbReference type="InterPro" id="IPR009100">
    <property type="entry name" value="AcylCoA_DH/oxidase_NM_dom_sf"/>
</dbReference>
<dbReference type="InterPro" id="IPR046373">
    <property type="entry name" value="Acyl-CoA_Oxase/DH_mid-dom_sf"/>
</dbReference>
<dbReference type="PROSITE" id="PS00073">
    <property type="entry name" value="ACYL_COA_DH_2"/>
    <property type="match status" value="1"/>
</dbReference>
<dbReference type="GO" id="GO:0000062">
    <property type="term" value="F:fatty-acyl-CoA binding"/>
    <property type="evidence" value="ECO:0007669"/>
    <property type="project" value="TreeGrafter"/>
</dbReference>
<dbReference type="PROSITE" id="PS00072">
    <property type="entry name" value="ACYL_COA_DH_1"/>
    <property type="match status" value="1"/>
</dbReference>
<keyword evidence="3 11" id="KW-0285">Flavoprotein</keyword>
<evidence type="ECO:0000313" key="15">
    <source>
        <dbReference type="EMBL" id="KAA5603555.1"/>
    </source>
</evidence>
<proteinExistence type="inferred from homology"/>
<comment type="similarity">
    <text evidence="2 11">Belongs to the acyl-CoA dehydrogenase family.</text>
</comment>
<dbReference type="OrthoDB" id="9775090at2"/>
<dbReference type="InterPro" id="IPR006089">
    <property type="entry name" value="Acyl-CoA_DH_CS"/>
</dbReference>
<dbReference type="Gene3D" id="1.10.540.10">
    <property type="entry name" value="Acyl-CoA dehydrogenase/oxidase, N-terminal domain"/>
    <property type="match status" value="1"/>
</dbReference>
<evidence type="ECO:0000256" key="8">
    <source>
        <dbReference type="ARBA" id="ARBA00037927"/>
    </source>
</evidence>
<dbReference type="InterPro" id="IPR006091">
    <property type="entry name" value="Acyl-CoA_Oxase/DH_mid-dom"/>
</dbReference>
<dbReference type="FunFam" id="2.40.110.10:FF:000008">
    <property type="entry name" value="Glutaryl-CoA dehydrogenase, mitochondrial"/>
    <property type="match status" value="1"/>
</dbReference>
<dbReference type="GO" id="GO:0033539">
    <property type="term" value="P:fatty acid beta-oxidation using acyl-CoA dehydrogenase"/>
    <property type="evidence" value="ECO:0007669"/>
    <property type="project" value="TreeGrafter"/>
</dbReference>
<name>A0A5M6I6Q4_9HYPH</name>
<dbReference type="RefSeq" id="WP_150095665.1">
    <property type="nucleotide sequence ID" value="NZ_VWPL01000001.1"/>
</dbReference>
<evidence type="ECO:0000256" key="2">
    <source>
        <dbReference type="ARBA" id="ARBA00009347"/>
    </source>
</evidence>
<evidence type="ECO:0000256" key="5">
    <source>
        <dbReference type="ARBA" id="ARBA00022946"/>
    </source>
</evidence>
<sequence>MSADQSRFLWDDPLLFDDCLSEDERLVRDSARDYCQDRLMPRILAANRHETFDREVMTEMGALGFLGPTLSEEYGGAGTNYVSYGLIAREVERVDSGYRSAMSVQSSLVMYPIDAYGSEAQRRKYLPMLASGEWIGCFGLTEPDAGSDPGGMRTRARKTDGGWLLNGTKMWITNSPIADVFVVWAKDDGGVIRGFILDKGMKGLSAPKIEGKFSLRASATGEIVMDQVFVPDDNLLPNVTGLKGPFGCLNRARFGIAWGVLGAAEFCFHAARQYTLDRKQFGRPLAANQLIQLKLANMQTEITLGLTACLRLGRLFDEGKMAPEMISLLKRNNCGKALEIARIARDMHGGNGISDEFHVIRHAMNLEAVNTYEGTHDVHALILGRAIAGLSAFAG</sequence>
<dbReference type="CDD" id="cd01151">
    <property type="entry name" value="GCD"/>
    <property type="match status" value="1"/>
</dbReference>
<comment type="pathway">
    <text evidence="7">Amino-acid metabolism; lysine degradation.</text>
</comment>
<gene>
    <name evidence="15" type="ORF">F1193_00205</name>
</gene>
<dbReference type="Gene3D" id="2.40.110.10">
    <property type="entry name" value="Butyryl-CoA Dehydrogenase, subunit A, domain 2"/>
    <property type="match status" value="1"/>
</dbReference>
<evidence type="ECO:0000256" key="6">
    <source>
        <dbReference type="ARBA" id="ARBA00023002"/>
    </source>
</evidence>
<keyword evidence="16" id="KW-1185">Reference proteome</keyword>
<dbReference type="Proteomes" id="UP000323886">
    <property type="component" value="Unassembled WGS sequence"/>
</dbReference>
<dbReference type="InterPro" id="IPR013786">
    <property type="entry name" value="AcylCoA_DH/ox_N"/>
</dbReference>
<comment type="cofactor">
    <cofactor evidence="1 11">
        <name>FAD</name>
        <dbReference type="ChEBI" id="CHEBI:57692"/>
    </cofactor>
</comment>
<dbReference type="Gene3D" id="1.20.140.10">
    <property type="entry name" value="Butyryl-CoA Dehydrogenase, subunit A, domain 3"/>
    <property type="match status" value="1"/>
</dbReference>
<reference evidence="15 16" key="1">
    <citation type="submission" date="2019-09" db="EMBL/GenBank/DDBJ databases">
        <title>Draft Whole-Genome sequence of Blastochloris sulfoviridis DSM 729.</title>
        <authorList>
            <person name="Meyer T.E."/>
            <person name="Kyndt J.A."/>
        </authorList>
    </citation>
    <scope>NUCLEOTIDE SEQUENCE [LARGE SCALE GENOMIC DNA]</scope>
    <source>
        <strain evidence="15 16">DSM 729</strain>
    </source>
</reference>
<dbReference type="EC" id="1.3.8.6" evidence="9"/>
<dbReference type="GO" id="GO:0046949">
    <property type="term" value="P:fatty-acyl-CoA biosynthetic process"/>
    <property type="evidence" value="ECO:0007669"/>
    <property type="project" value="TreeGrafter"/>
</dbReference>
<dbReference type="InterPro" id="IPR052033">
    <property type="entry name" value="Glutaryl-CoA_DH_mitochondrial"/>
</dbReference>
<protein>
    <recommendedName>
        <fullName evidence="9">glutaryl-CoA dehydrogenase (ETF)</fullName>
        <ecNumber evidence="9">1.3.8.6</ecNumber>
    </recommendedName>
</protein>
<evidence type="ECO:0000256" key="11">
    <source>
        <dbReference type="RuleBase" id="RU362125"/>
    </source>
</evidence>
<comment type="catalytic activity">
    <reaction evidence="10">
        <text>glutaryl-CoA + oxidized [electron-transfer flavoprotein] + 2 H(+) = (2E)-butenoyl-CoA + reduced [electron-transfer flavoprotein] + CO2</text>
        <dbReference type="Rhea" id="RHEA:13389"/>
        <dbReference type="Rhea" id="RHEA-COMP:10685"/>
        <dbReference type="Rhea" id="RHEA-COMP:10686"/>
        <dbReference type="ChEBI" id="CHEBI:15378"/>
        <dbReference type="ChEBI" id="CHEBI:16526"/>
        <dbReference type="ChEBI" id="CHEBI:57332"/>
        <dbReference type="ChEBI" id="CHEBI:57378"/>
        <dbReference type="ChEBI" id="CHEBI:57692"/>
        <dbReference type="ChEBI" id="CHEBI:58307"/>
        <dbReference type="EC" id="1.3.8.6"/>
    </reaction>
</comment>
<evidence type="ECO:0000259" key="14">
    <source>
        <dbReference type="Pfam" id="PF02771"/>
    </source>
</evidence>
<dbReference type="FunFam" id="1.20.140.10:FF:000006">
    <property type="entry name" value="Glutaryl-CoA dehydrogenase, mitochondrial"/>
    <property type="match status" value="1"/>
</dbReference>
<evidence type="ECO:0000256" key="9">
    <source>
        <dbReference type="ARBA" id="ARBA00039033"/>
    </source>
</evidence>
<keyword evidence="4 11" id="KW-0274">FAD</keyword>
<keyword evidence="5" id="KW-0809">Transit peptide</keyword>
<evidence type="ECO:0000256" key="3">
    <source>
        <dbReference type="ARBA" id="ARBA00022630"/>
    </source>
</evidence>
<feature type="domain" description="Acyl-CoA dehydrogenase/oxidase N-terminal" evidence="14">
    <location>
        <begin position="21"/>
        <end position="133"/>
    </location>
</feature>
<evidence type="ECO:0000256" key="1">
    <source>
        <dbReference type="ARBA" id="ARBA00001974"/>
    </source>
</evidence>
<dbReference type="Pfam" id="PF00441">
    <property type="entry name" value="Acyl-CoA_dh_1"/>
    <property type="match status" value="1"/>
</dbReference>
<evidence type="ECO:0000256" key="4">
    <source>
        <dbReference type="ARBA" id="ARBA00022827"/>
    </source>
</evidence>
<dbReference type="Pfam" id="PF02771">
    <property type="entry name" value="Acyl-CoA_dh_N"/>
    <property type="match status" value="1"/>
</dbReference>
<accession>A0A5M6I6Q4</accession>
<comment type="pathway">
    <text evidence="8">Amino-acid metabolism; tryptophan metabolism.</text>
</comment>
<dbReference type="GO" id="GO:0004361">
    <property type="term" value="F:glutaryl-CoA dehydrogenase activity"/>
    <property type="evidence" value="ECO:0007669"/>
    <property type="project" value="UniProtKB-EC"/>
</dbReference>
<evidence type="ECO:0000256" key="7">
    <source>
        <dbReference type="ARBA" id="ARBA00037899"/>
    </source>
</evidence>
<dbReference type="GO" id="GO:0050660">
    <property type="term" value="F:flavin adenine dinucleotide binding"/>
    <property type="evidence" value="ECO:0007669"/>
    <property type="project" value="InterPro"/>
</dbReference>
<evidence type="ECO:0000256" key="10">
    <source>
        <dbReference type="ARBA" id="ARBA00049493"/>
    </source>
</evidence>
<comment type="caution">
    <text evidence="15">The sequence shown here is derived from an EMBL/GenBank/DDBJ whole genome shotgun (WGS) entry which is preliminary data.</text>
</comment>
<dbReference type="PANTHER" id="PTHR42807:SF1">
    <property type="entry name" value="GLUTARYL-COA DEHYDROGENASE, MITOCHONDRIAL"/>
    <property type="match status" value="1"/>
</dbReference>
<dbReference type="PANTHER" id="PTHR42807">
    <property type="entry name" value="GLUTARYL-COA DEHYDROGENASE, MITOCHONDRIAL"/>
    <property type="match status" value="1"/>
</dbReference>